<dbReference type="GO" id="GO:0031146">
    <property type="term" value="P:SCF-dependent proteasomal ubiquitin-dependent protein catabolic process"/>
    <property type="evidence" value="ECO:0007669"/>
    <property type="project" value="TreeGrafter"/>
</dbReference>
<dbReference type="SUPFAM" id="SSF81383">
    <property type="entry name" value="F-box domain"/>
    <property type="match status" value="1"/>
</dbReference>
<protein>
    <recommendedName>
        <fullName evidence="3">F-box domain-containing protein</fullName>
    </recommendedName>
</protein>
<dbReference type="Gene3D" id="3.80.10.10">
    <property type="entry name" value="Ribonuclease Inhibitor"/>
    <property type="match status" value="2"/>
</dbReference>
<feature type="compositionally biased region" description="Basic and acidic residues" evidence="2">
    <location>
        <begin position="477"/>
        <end position="490"/>
    </location>
</feature>
<dbReference type="SUPFAM" id="SSF52047">
    <property type="entry name" value="RNI-like"/>
    <property type="match status" value="2"/>
</dbReference>
<keyword evidence="1" id="KW-0833">Ubl conjugation pathway</keyword>
<dbReference type="Gene3D" id="1.20.1280.50">
    <property type="match status" value="1"/>
</dbReference>
<feature type="region of interest" description="Disordered" evidence="2">
    <location>
        <begin position="1"/>
        <end position="22"/>
    </location>
</feature>
<feature type="compositionally biased region" description="Basic and acidic residues" evidence="2">
    <location>
        <begin position="592"/>
        <end position="638"/>
    </location>
</feature>
<feature type="compositionally biased region" description="Basic and acidic residues" evidence="2">
    <location>
        <begin position="437"/>
        <end position="464"/>
    </location>
</feature>
<accession>A0AAV1K1I1</accession>
<evidence type="ECO:0000313" key="4">
    <source>
        <dbReference type="EMBL" id="CAK1554258.1"/>
    </source>
</evidence>
<feature type="compositionally biased region" description="Basic and acidic residues" evidence="2">
    <location>
        <begin position="521"/>
        <end position="546"/>
    </location>
</feature>
<evidence type="ECO:0000313" key="5">
    <source>
        <dbReference type="Proteomes" id="UP001497472"/>
    </source>
</evidence>
<dbReference type="PANTHER" id="PTHR13318:SF225">
    <property type="entry name" value="F-BOX DOMAIN-CONTAINING PROTEIN"/>
    <property type="match status" value="1"/>
</dbReference>
<evidence type="ECO:0000256" key="2">
    <source>
        <dbReference type="SAM" id="MobiDB-lite"/>
    </source>
</evidence>
<feature type="compositionally biased region" description="Polar residues" evidence="2">
    <location>
        <begin position="729"/>
        <end position="738"/>
    </location>
</feature>
<organism evidence="4 5">
    <name type="scientific">Leptosia nina</name>
    <dbReference type="NCBI Taxonomy" id="320188"/>
    <lineage>
        <taxon>Eukaryota</taxon>
        <taxon>Metazoa</taxon>
        <taxon>Ecdysozoa</taxon>
        <taxon>Arthropoda</taxon>
        <taxon>Hexapoda</taxon>
        <taxon>Insecta</taxon>
        <taxon>Pterygota</taxon>
        <taxon>Neoptera</taxon>
        <taxon>Endopterygota</taxon>
        <taxon>Lepidoptera</taxon>
        <taxon>Glossata</taxon>
        <taxon>Ditrysia</taxon>
        <taxon>Papilionoidea</taxon>
        <taxon>Pieridae</taxon>
        <taxon>Pierinae</taxon>
        <taxon>Leptosia</taxon>
    </lineage>
</organism>
<feature type="compositionally biased region" description="Basic and acidic residues" evidence="2">
    <location>
        <begin position="699"/>
        <end position="726"/>
    </location>
</feature>
<dbReference type="AlphaFoldDB" id="A0AAV1K1I1"/>
<keyword evidence="5" id="KW-1185">Reference proteome</keyword>
<feature type="region of interest" description="Disordered" evidence="2">
    <location>
        <begin position="685"/>
        <end position="756"/>
    </location>
</feature>
<sequence length="941" mass="106938">MELMQVDSHITPSKDDSGYVPDVSDTPMSTEVTILDLSDDVLLYILRLLSPRDLKALGYSCARLGRLIQDRSLWRYVDARNEIFSTARLEWYLTHTLHNETQVLLITGHAKDCIGCLGMAESTRKTAEEEQNGQQSSAPQSKESAGTNIDVRQRLAEDNISVIRELPHVSRCRQPRYNVDQHFVCLPRRRAGLSWCDDSGMGRSGPQKCIGPQFTVTPQIMRQLRHQCNLTTLSLEYCNVNCNVINLSQFPRTLKSLSLCGTRLYNLIEDRSFLAKITQFLPLLQYINLSECDWVEPSSLLPLSKLEALTHLIARDCLRLTEFVAYASLTARYGFKTLEYLDFRGSPVGDSEVSAFGWLPTLQELWLRAFKKPNIERHAHYTDDEYVPHIQLEEWEVQEPEYYQSKTLSEPIATDEESDSGHVQFDLSDEQPSTSGDDSHRNKSDKDEDKREPKDNMKRDRDTEDKNDDGDDDDDSGDPKRPRRDPGIHVHIDRIKAACRALRPLVEESLYASRNIPGPSNRHEERHTPCCKCPEHTVEKTDKATETDNMDAFGKCGCGKKGSEDGGAEKSDPAKADETAKESNKMDVNQAEENKTSEEDSDKLLKEDNRTPEGGEKASENKDDKNKANDDADNRNENEQQPSNSAYVHFRRNQRPLVMNCPNMAQGVINQVMGNLQRVFERAHRDVCPERPQPSDNVTNKDENETKDNNKNDEGTGANAKEKPDEQQPGPSANPEPSRNQEEPRPSRRLEPNAPFAARYPNLNLLVQNANREIPEPYFEPHRHEVQYVVEPRHHVLYVSVESQSNTFRLPRDFEHEVRHDTRPISHVDPSSLVTDYSIRRFGRADGEDVNFIHFGPHGPVLMGAAGNNSRPDRSNLRVLSVIGYRNITDRSLSHLISAAPHLRSLDLRGTSVTERGVENFRSLRPDCEVVYGPLEEQDKQ</sequence>
<comment type="caution">
    <text evidence="4">The sequence shown here is derived from an EMBL/GenBank/DDBJ whole genome shotgun (WGS) entry which is preliminary data.</text>
</comment>
<feature type="compositionally biased region" description="Polar residues" evidence="2">
    <location>
        <begin position="132"/>
        <end position="147"/>
    </location>
</feature>
<dbReference type="SMART" id="SM00367">
    <property type="entry name" value="LRR_CC"/>
    <property type="match status" value="3"/>
</dbReference>
<feature type="region of interest" description="Disordered" evidence="2">
    <location>
        <begin position="513"/>
        <end position="651"/>
    </location>
</feature>
<feature type="region of interest" description="Disordered" evidence="2">
    <location>
        <begin position="411"/>
        <end position="490"/>
    </location>
</feature>
<name>A0AAV1K1I1_9NEOP</name>
<dbReference type="EMBL" id="CAVLEF010000277">
    <property type="protein sequence ID" value="CAK1554258.1"/>
    <property type="molecule type" value="Genomic_DNA"/>
</dbReference>
<feature type="compositionally biased region" description="Acidic residues" evidence="2">
    <location>
        <begin position="465"/>
        <end position="476"/>
    </location>
</feature>
<dbReference type="PANTHER" id="PTHR13318">
    <property type="entry name" value="PARTNER OF PAIRED, ISOFORM B-RELATED"/>
    <property type="match status" value="1"/>
</dbReference>
<dbReference type="PROSITE" id="PS50181">
    <property type="entry name" value="FBOX"/>
    <property type="match status" value="1"/>
</dbReference>
<dbReference type="InterPro" id="IPR036047">
    <property type="entry name" value="F-box-like_dom_sf"/>
</dbReference>
<dbReference type="InterPro" id="IPR001810">
    <property type="entry name" value="F-box_dom"/>
</dbReference>
<reference evidence="4 5" key="1">
    <citation type="submission" date="2023-11" db="EMBL/GenBank/DDBJ databases">
        <authorList>
            <person name="Okamura Y."/>
        </authorList>
    </citation>
    <scope>NUCLEOTIDE SEQUENCE [LARGE SCALE GENOMIC DNA]</scope>
</reference>
<feature type="domain" description="F-box" evidence="3">
    <location>
        <begin position="31"/>
        <end position="77"/>
    </location>
</feature>
<dbReference type="InterPro" id="IPR006553">
    <property type="entry name" value="Leu-rich_rpt_Cys-con_subtyp"/>
</dbReference>
<feature type="region of interest" description="Disordered" evidence="2">
    <location>
        <begin position="125"/>
        <end position="148"/>
    </location>
</feature>
<dbReference type="GO" id="GO:0019005">
    <property type="term" value="C:SCF ubiquitin ligase complex"/>
    <property type="evidence" value="ECO:0007669"/>
    <property type="project" value="TreeGrafter"/>
</dbReference>
<dbReference type="InterPro" id="IPR032675">
    <property type="entry name" value="LRR_dom_sf"/>
</dbReference>
<gene>
    <name evidence="4" type="ORF">LNINA_LOCUS13184</name>
</gene>
<dbReference type="Proteomes" id="UP001497472">
    <property type="component" value="Unassembled WGS sequence"/>
</dbReference>
<evidence type="ECO:0000259" key="3">
    <source>
        <dbReference type="PROSITE" id="PS50181"/>
    </source>
</evidence>
<evidence type="ECO:0000256" key="1">
    <source>
        <dbReference type="ARBA" id="ARBA00022786"/>
    </source>
</evidence>
<proteinExistence type="predicted"/>
<dbReference type="Pfam" id="PF12937">
    <property type="entry name" value="F-box-like"/>
    <property type="match status" value="1"/>
</dbReference>
<feature type="compositionally biased region" description="Basic and acidic residues" evidence="2">
    <location>
        <begin position="739"/>
        <end position="751"/>
    </location>
</feature>
<feature type="compositionally biased region" description="Basic and acidic residues" evidence="2">
    <location>
        <begin position="561"/>
        <end position="585"/>
    </location>
</feature>